<dbReference type="Proteomes" id="UP000027195">
    <property type="component" value="Unassembled WGS sequence"/>
</dbReference>
<dbReference type="EMBL" id="KL198016">
    <property type="protein sequence ID" value="KDQ21829.1"/>
    <property type="molecule type" value="Genomic_DNA"/>
</dbReference>
<dbReference type="FunFam" id="3.40.50.10810:FF:000020">
    <property type="entry name" value="DNA repair and recombination protein RAD54B"/>
    <property type="match status" value="1"/>
</dbReference>
<dbReference type="InterPro" id="IPR029055">
    <property type="entry name" value="Ntn_hydrolases_N"/>
</dbReference>
<evidence type="ECO:0000259" key="8">
    <source>
        <dbReference type="PROSITE" id="PS51192"/>
    </source>
</evidence>
<dbReference type="InterPro" id="IPR038718">
    <property type="entry name" value="SNF2-like_sf"/>
</dbReference>
<feature type="site" description="Cleavage; by autolysis" evidence="6">
    <location>
        <begin position="216"/>
        <end position="217"/>
    </location>
</feature>
<dbReference type="HOGENOM" id="CLU_000315_10_1_1"/>
<feature type="region of interest" description="Disordered" evidence="7">
    <location>
        <begin position="565"/>
        <end position="584"/>
    </location>
</feature>
<evidence type="ECO:0000313" key="11">
    <source>
        <dbReference type="Proteomes" id="UP000027195"/>
    </source>
</evidence>
<dbReference type="InterPro" id="IPR027417">
    <property type="entry name" value="P-loop_NTPase"/>
</dbReference>
<dbReference type="PANTHER" id="PTHR45629">
    <property type="entry name" value="SNF2/RAD54 FAMILY MEMBER"/>
    <property type="match status" value="1"/>
</dbReference>
<dbReference type="InterPro" id="IPR001650">
    <property type="entry name" value="Helicase_C-like"/>
</dbReference>
<dbReference type="Pfam" id="PF01112">
    <property type="entry name" value="Asparaginase_2"/>
    <property type="match status" value="2"/>
</dbReference>
<keyword evidence="1" id="KW-0547">Nucleotide-binding</keyword>
<dbReference type="Pfam" id="PF00271">
    <property type="entry name" value="Helicase_C"/>
    <property type="match status" value="1"/>
</dbReference>
<dbReference type="InterPro" id="IPR014001">
    <property type="entry name" value="Helicase_ATP-bd"/>
</dbReference>
<dbReference type="GO" id="GO:0005634">
    <property type="term" value="C:nucleus"/>
    <property type="evidence" value="ECO:0007669"/>
    <property type="project" value="TreeGrafter"/>
</dbReference>
<dbReference type="Gene3D" id="3.60.20.30">
    <property type="entry name" value="(Glycosyl)asparaginase"/>
    <property type="match status" value="1"/>
</dbReference>
<dbReference type="STRING" id="930990.A0A067N1Z0"/>
<dbReference type="PANTHER" id="PTHR45629:SF7">
    <property type="entry name" value="DNA EXCISION REPAIR PROTEIN ERCC-6-RELATED"/>
    <property type="match status" value="1"/>
</dbReference>
<evidence type="ECO:0000256" key="3">
    <source>
        <dbReference type="ARBA" id="ARBA00022840"/>
    </source>
</evidence>
<dbReference type="InterPro" id="IPR000246">
    <property type="entry name" value="Peptidase_T2"/>
</dbReference>
<dbReference type="SMART" id="SM00490">
    <property type="entry name" value="HELICc"/>
    <property type="match status" value="1"/>
</dbReference>
<evidence type="ECO:0000256" key="1">
    <source>
        <dbReference type="ARBA" id="ARBA00022741"/>
    </source>
</evidence>
<feature type="region of interest" description="Disordered" evidence="7">
    <location>
        <begin position="1"/>
        <end position="26"/>
    </location>
</feature>
<name>A0A067N1Z0_BOTB1</name>
<evidence type="ECO:0000256" key="5">
    <source>
        <dbReference type="PIRSR" id="PIRSR600246-2"/>
    </source>
</evidence>
<organism evidence="10 11">
    <name type="scientific">Botryobasidium botryosum (strain FD-172 SS1)</name>
    <dbReference type="NCBI Taxonomy" id="930990"/>
    <lineage>
        <taxon>Eukaryota</taxon>
        <taxon>Fungi</taxon>
        <taxon>Dikarya</taxon>
        <taxon>Basidiomycota</taxon>
        <taxon>Agaricomycotina</taxon>
        <taxon>Agaricomycetes</taxon>
        <taxon>Cantharellales</taxon>
        <taxon>Botryobasidiaceae</taxon>
        <taxon>Botryobasidium</taxon>
    </lineage>
</organism>
<feature type="binding site" evidence="5">
    <location>
        <begin position="245"/>
        <end position="248"/>
    </location>
    <ligand>
        <name>substrate</name>
    </ligand>
</feature>
<accession>A0A067N1Z0</accession>
<dbReference type="GO" id="GO:0016787">
    <property type="term" value="F:hydrolase activity"/>
    <property type="evidence" value="ECO:0007669"/>
    <property type="project" value="UniProtKB-KW"/>
</dbReference>
<protein>
    <submittedName>
        <fullName evidence="10">Uncharacterized protein</fullName>
    </submittedName>
</protein>
<feature type="compositionally biased region" description="Pro residues" evidence="7">
    <location>
        <begin position="192"/>
        <end position="205"/>
    </location>
</feature>
<dbReference type="SUPFAM" id="SSF56235">
    <property type="entry name" value="N-terminal nucleophile aminohydrolases (Ntn hydrolases)"/>
    <property type="match status" value="1"/>
</dbReference>
<keyword evidence="2" id="KW-0378">Hydrolase</keyword>
<evidence type="ECO:0000313" key="10">
    <source>
        <dbReference type="EMBL" id="KDQ21829.1"/>
    </source>
</evidence>
<evidence type="ECO:0000256" key="2">
    <source>
        <dbReference type="ARBA" id="ARBA00022801"/>
    </source>
</evidence>
<evidence type="ECO:0000256" key="6">
    <source>
        <dbReference type="PIRSR" id="PIRSR600246-3"/>
    </source>
</evidence>
<dbReference type="PROSITE" id="PS51192">
    <property type="entry name" value="HELICASE_ATP_BIND_1"/>
    <property type="match status" value="1"/>
</dbReference>
<dbReference type="OrthoDB" id="413460at2759"/>
<feature type="active site" description="Nucleophile" evidence="4">
    <location>
        <position position="217"/>
    </location>
</feature>
<feature type="region of interest" description="Disordered" evidence="7">
    <location>
        <begin position="186"/>
        <end position="206"/>
    </location>
</feature>
<feature type="domain" description="Helicase ATP-binding" evidence="8">
    <location>
        <begin position="790"/>
        <end position="980"/>
    </location>
</feature>
<dbReference type="Gene3D" id="3.40.50.10810">
    <property type="entry name" value="Tandem AAA-ATPase domain"/>
    <property type="match status" value="1"/>
</dbReference>
<dbReference type="GO" id="GO:0000724">
    <property type="term" value="P:double-strand break repair via homologous recombination"/>
    <property type="evidence" value="ECO:0007669"/>
    <property type="project" value="TreeGrafter"/>
</dbReference>
<dbReference type="SMART" id="SM00487">
    <property type="entry name" value="DEXDc"/>
    <property type="match status" value="1"/>
</dbReference>
<dbReference type="InParanoid" id="A0A067N1Z0"/>
<dbReference type="GO" id="GO:0007131">
    <property type="term" value="P:reciprocal meiotic recombination"/>
    <property type="evidence" value="ECO:0007669"/>
    <property type="project" value="TreeGrafter"/>
</dbReference>
<keyword evidence="11" id="KW-1185">Reference proteome</keyword>
<keyword evidence="3" id="KW-0067">ATP-binding</keyword>
<proteinExistence type="predicted"/>
<dbReference type="InterPro" id="IPR049730">
    <property type="entry name" value="SNF2/RAD54-like_C"/>
</dbReference>
<dbReference type="SUPFAM" id="SSF52540">
    <property type="entry name" value="P-loop containing nucleoside triphosphate hydrolases"/>
    <property type="match status" value="2"/>
</dbReference>
<dbReference type="PROSITE" id="PS51194">
    <property type="entry name" value="HELICASE_CTER"/>
    <property type="match status" value="1"/>
</dbReference>
<sequence>MSRTSSLAEKSLLPHPGVESKPRHHASPVLVIHGGAGTMSRERSTPEQREVYRETLREALRAGHAVLQAGGEAMDAAIAAVAVLEGKGAVFNVDGKNELEASLMLSKPPASHPSIPATRRGLALTLLTRARNPSKVASALYLSPDLAPHALLSGSNAEHIGEQLGEQLVDPSYFWTERRWKEHRSALGLPETPYPPGTSPSPDEPTSPFLDQLPTGTVGAVALDTRGCISCVTSTGGRTNKLVGRIGDTPSMGSGFWAEQWEVKGKLRRAWRKVLGKRERAVGVSGTGDGDYFIRQAAAVAVAHRMRFHHDSLSKASRHVVEDLKRNGGSGGLIALDDEGNVAMPLNSTGMYRGVIRKDGVPKCAERVSTFPNPPPPSIDTMPPFLPPAAKRKAVDSADDSTARKRIFALDPNNPLGVAQNRNAQYAVGGSTNQAQNDWTESYWTVQWRKPQTKKHKTWEGKPFGDGVLVQKGSHCSLLDFEGKSLGSGKTNTKVFESGMQLTIGGREIELDSSISRADYYSGACFNGCYVPGGSKSVSTTSTNAAPTVSRASLKFAPFKPPTSKFNPPVKLPAPKVDKGKQREVVPEDDIDIEVVIKAEPGSISTSYWTANWRKPQERKHKTWDGDGIVKLAGTTLSLLTEKGKLMGSRTWKSGMLSSGSTFSVDGKDVEIDAPLSPTAVESGSYFKSHDQITSTIHNTSPVKPFVPPQAIGVAAASFYGSPKVVKAKPRHDPEDDNAIVMPAPNQQHQKRDNLKKLPIVPVVIDPFIGRRLRPHQIEGVRFMYESVMGMRQHEGNGCILADEMGLGKTLQTITLLWTLLKQNPYGGANPVVSKALIVCPVSLINNWKQEIWKWLGRDRIGVFIGDKDKAHIMQFMNRSAYYFSSHFTKWLTALIFSKIHQVLIIGYEKLRKVIAELAFCVPPIGLIICDEGHRLKSANNRTTKMFEALKTPRRIILSGTPIQNDLSEFHAMVDFCNPGLLGDYKSFHRLFVRHIMNSRRPNCPERDRELGVERAEALQETSKSFVLRRPASILSGYLPDKYEYVVFARPTALQLSMLKKILRPDTVDSLIRNSTANSLAVIRTLTKLCTSPVLVRKKGGEVVQNDSGAKQSVMAALELLPSDVQEADLSLSGKLSVLANLLEAIFRDTDEKCVVVSHFTSTLDIIESFCQKKRYTYHRLDGKTKPEKRQQYVDGFNKSSQAGRFLFLLSSKAGGVGINLIGASRLMLVDGDWNPSHDLQSMARIHRDGQKRPVYIYRLLTCGTIDEKIYQRQVTKMGLSESMISTGVAEGGNSSKGDSFSPAELRDLFTVHAESMCHTHELLGCQCHLEEIESSPPEDLAEAAPRIKEDDDDDEMEEEFLRVESNFKKLATGFMPATQVVPEKLDGANVVKRKKAELAALDQWTHIDCLRAPARIQDTILRKLMPKVSSMENEDDEDDEDMIPDVEETHFEHDGKVTFVFERRVSTLTEAKA</sequence>
<evidence type="ECO:0000256" key="4">
    <source>
        <dbReference type="PIRSR" id="PIRSR600246-1"/>
    </source>
</evidence>
<feature type="region of interest" description="Disordered" evidence="7">
    <location>
        <begin position="1336"/>
        <end position="1355"/>
    </location>
</feature>
<dbReference type="InterPro" id="IPR050496">
    <property type="entry name" value="SNF2_RAD54_helicase_repair"/>
</dbReference>
<dbReference type="Pfam" id="PF00176">
    <property type="entry name" value="SNF2-rel_dom"/>
    <property type="match status" value="1"/>
</dbReference>
<dbReference type="CDD" id="cd18793">
    <property type="entry name" value="SF2_C_SNF"/>
    <property type="match status" value="1"/>
</dbReference>
<dbReference type="Gene3D" id="1.20.120.850">
    <property type="entry name" value="SWI2/SNF2 ATPases, N-terminal domain"/>
    <property type="match status" value="1"/>
</dbReference>
<dbReference type="Gene3D" id="3.40.50.300">
    <property type="entry name" value="P-loop containing nucleotide triphosphate hydrolases"/>
    <property type="match status" value="1"/>
</dbReference>
<dbReference type="CDD" id="cd18004">
    <property type="entry name" value="DEXHc_RAD54"/>
    <property type="match status" value="1"/>
</dbReference>
<feature type="binding site" evidence="5">
    <location>
        <begin position="287"/>
        <end position="290"/>
    </location>
    <ligand>
        <name>substrate</name>
    </ligand>
</feature>
<dbReference type="GO" id="GO:0005524">
    <property type="term" value="F:ATP binding"/>
    <property type="evidence" value="ECO:0007669"/>
    <property type="project" value="InterPro"/>
</dbReference>
<dbReference type="InterPro" id="IPR000330">
    <property type="entry name" value="SNF2_N"/>
</dbReference>
<evidence type="ECO:0000256" key="7">
    <source>
        <dbReference type="SAM" id="MobiDB-lite"/>
    </source>
</evidence>
<gene>
    <name evidence="10" type="ORF">BOTBODRAFT_169022</name>
</gene>
<feature type="domain" description="Helicase C-terminal" evidence="9">
    <location>
        <begin position="1138"/>
        <end position="1297"/>
    </location>
</feature>
<evidence type="ECO:0000259" key="9">
    <source>
        <dbReference type="PROSITE" id="PS51194"/>
    </source>
</evidence>
<dbReference type="CDD" id="cd04701">
    <property type="entry name" value="Asparaginase_2"/>
    <property type="match status" value="1"/>
</dbReference>
<dbReference type="GO" id="GO:0015616">
    <property type="term" value="F:DNA translocase activity"/>
    <property type="evidence" value="ECO:0007669"/>
    <property type="project" value="TreeGrafter"/>
</dbReference>
<reference evidence="11" key="1">
    <citation type="journal article" date="2014" name="Proc. Natl. Acad. Sci. U.S.A.">
        <title>Extensive sampling of basidiomycete genomes demonstrates inadequacy of the white-rot/brown-rot paradigm for wood decay fungi.</title>
        <authorList>
            <person name="Riley R."/>
            <person name="Salamov A.A."/>
            <person name="Brown D.W."/>
            <person name="Nagy L.G."/>
            <person name="Floudas D."/>
            <person name="Held B.W."/>
            <person name="Levasseur A."/>
            <person name="Lombard V."/>
            <person name="Morin E."/>
            <person name="Otillar R."/>
            <person name="Lindquist E.A."/>
            <person name="Sun H."/>
            <person name="LaButti K.M."/>
            <person name="Schmutz J."/>
            <person name="Jabbour D."/>
            <person name="Luo H."/>
            <person name="Baker S.E."/>
            <person name="Pisabarro A.G."/>
            <person name="Walton J.D."/>
            <person name="Blanchette R.A."/>
            <person name="Henrissat B."/>
            <person name="Martin F."/>
            <person name="Cullen D."/>
            <person name="Hibbett D.S."/>
            <person name="Grigoriev I.V."/>
        </authorList>
    </citation>
    <scope>NUCLEOTIDE SEQUENCE [LARGE SCALE GENOMIC DNA]</scope>
    <source>
        <strain evidence="11">FD-172 SS1</strain>
    </source>
</reference>